<feature type="transmembrane region" description="Helical" evidence="1">
    <location>
        <begin position="83"/>
        <end position="108"/>
    </location>
</feature>
<protein>
    <submittedName>
        <fullName evidence="3">Monocarboxylate transporter 12-like</fullName>
    </submittedName>
</protein>
<dbReference type="InterPro" id="IPR011701">
    <property type="entry name" value="MFS"/>
</dbReference>
<feature type="transmembrane region" description="Helical" evidence="1">
    <location>
        <begin position="20"/>
        <end position="42"/>
    </location>
</feature>
<evidence type="ECO:0000313" key="3">
    <source>
        <dbReference type="RefSeq" id="XP_002735529.1"/>
    </source>
</evidence>
<keyword evidence="2" id="KW-1185">Reference proteome</keyword>
<reference evidence="3" key="1">
    <citation type="submission" date="2025-08" db="UniProtKB">
        <authorList>
            <consortium name="RefSeq"/>
        </authorList>
    </citation>
    <scope>IDENTIFICATION</scope>
    <source>
        <tissue evidence="3">Testes</tissue>
    </source>
</reference>
<dbReference type="Proteomes" id="UP000694865">
    <property type="component" value="Unplaced"/>
</dbReference>
<accession>A0ABM0GR73</accession>
<dbReference type="InterPro" id="IPR036259">
    <property type="entry name" value="MFS_trans_sf"/>
</dbReference>
<sequence>MLIMGATQLAIGLTSLFPVMVVSCVIFGACDGIYVPALFVGVKDVVGATNYSRGNGITLLAMGIAGIIGTQAGGWIFDSTGSFQIIFYLAAICSLVSAVMFCATAARVRKKPWTRCKMVEMLAYREKTRQEESRFRETDERLV</sequence>
<gene>
    <name evidence="3" type="primary">LOC100373026</name>
</gene>
<feature type="transmembrane region" description="Helical" evidence="1">
    <location>
        <begin position="54"/>
        <end position="77"/>
    </location>
</feature>
<dbReference type="Gene3D" id="1.20.1250.20">
    <property type="entry name" value="MFS general substrate transporter like domains"/>
    <property type="match status" value="1"/>
</dbReference>
<dbReference type="InterPro" id="IPR050327">
    <property type="entry name" value="Proton-linked_MCT"/>
</dbReference>
<keyword evidence="1" id="KW-0812">Transmembrane</keyword>
<dbReference type="Pfam" id="PF07690">
    <property type="entry name" value="MFS_1"/>
    <property type="match status" value="1"/>
</dbReference>
<dbReference type="RefSeq" id="XP_002735529.1">
    <property type="nucleotide sequence ID" value="XM_002735483.2"/>
</dbReference>
<keyword evidence="1" id="KW-0472">Membrane</keyword>
<organism evidence="2 3">
    <name type="scientific">Saccoglossus kowalevskii</name>
    <name type="common">Acorn worm</name>
    <dbReference type="NCBI Taxonomy" id="10224"/>
    <lineage>
        <taxon>Eukaryota</taxon>
        <taxon>Metazoa</taxon>
        <taxon>Hemichordata</taxon>
        <taxon>Enteropneusta</taxon>
        <taxon>Harrimaniidae</taxon>
        <taxon>Saccoglossus</taxon>
    </lineage>
</organism>
<dbReference type="SUPFAM" id="SSF103473">
    <property type="entry name" value="MFS general substrate transporter"/>
    <property type="match status" value="1"/>
</dbReference>
<dbReference type="PANTHER" id="PTHR11360:SF284">
    <property type="entry name" value="EG:103B4.3 PROTEIN-RELATED"/>
    <property type="match status" value="1"/>
</dbReference>
<proteinExistence type="predicted"/>
<keyword evidence="1" id="KW-1133">Transmembrane helix</keyword>
<dbReference type="PANTHER" id="PTHR11360">
    <property type="entry name" value="MONOCARBOXYLATE TRANSPORTER"/>
    <property type="match status" value="1"/>
</dbReference>
<evidence type="ECO:0000256" key="1">
    <source>
        <dbReference type="SAM" id="Phobius"/>
    </source>
</evidence>
<dbReference type="GeneID" id="100373026"/>
<evidence type="ECO:0000313" key="2">
    <source>
        <dbReference type="Proteomes" id="UP000694865"/>
    </source>
</evidence>
<name>A0ABM0GR73_SACKO</name>